<proteinExistence type="predicted"/>
<name>A0A5P8P297_9BACT</name>
<gene>
    <name evidence="1" type="ORF">FJR48_09005</name>
</gene>
<dbReference type="RefSeq" id="WP_152307805.1">
    <property type="nucleotide sequence ID" value="NZ_CP043617.1"/>
</dbReference>
<dbReference type="EMBL" id="CP043617">
    <property type="protein sequence ID" value="QFR49858.1"/>
    <property type="molecule type" value="Genomic_DNA"/>
</dbReference>
<dbReference type="OrthoDB" id="1494887at2"/>
<keyword evidence="2" id="KW-1185">Reference proteome</keyword>
<reference evidence="1 2" key="1">
    <citation type="submission" date="2019-09" db="EMBL/GenBank/DDBJ databases">
        <title>Sulfurimonas gotlandica sp. nov., a chemoautotrophic and psychrotolerant epsilonproteobacterium isolated from a pelagic redoxcline, and an emended description of the genus Sulfurimonas.</title>
        <authorList>
            <person name="Wang S."/>
            <person name="Jiang L."/>
            <person name="Shao S."/>
        </authorList>
    </citation>
    <scope>NUCLEOTIDE SEQUENCE [LARGE SCALE GENOMIC DNA]</scope>
    <source>
        <strain evidence="1 2">GYSZ_1</strain>
    </source>
</reference>
<dbReference type="AlphaFoldDB" id="A0A5P8P297"/>
<sequence>MFKFVNTYDDNIKNIDYKEISLFSEDTFNENNFFNNSEINDLYDHTFKSTFETNNTNNIISNFKNYYEYFLSDIEYDKKSFSNINKNYIIKFNSSSVTNTNDELIKKKVVQEFKDEFTFLIKNDDIEIGSYTSADKLLEEYLNKYNYLTQTVLNEIFNSHYNNIDFICKFLLVLSRIKPEKISSTGCTMSMAALNHKSDEVKEYALRVFETFANEDALLYLQNSKDDVFWIQDFKEEIIKDIQKKISS</sequence>
<evidence type="ECO:0000313" key="1">
    <source>
        <dbReference type="EMBL" id="QFR49858.1"/>
    </source>
</evidence>
<protein>
    <submittedName>
        <fullName evidence="1">Uncharacterized protein</fullName>
    </submittedName>
</protein>
<dbReference type="Proteomes" id="UP000326944">
    <property type="component" value="Chromosome"/>
</dbReference>
<organism evidence="1 2">
    <name type="scientific">Sulfurimonas lithotrophica</name>
    <dbReference type="NCBI Taxonomy" id="2590022"/>
    <lineage>
        <taxon>Bacteria</taxon>
        <taxon>Pseudomonadati</taxon>
        <taxon>Campylobacterota</taxon>
        <taxon>Epsilonproteobacteria</taxon>
        <taxon>Campylobacterales</taxon>
        <taxon>Sulfurimonadaceae</taxon>
        <taxon>Sulfurimonas</taxon>
    </lineage>
</organism>
<dbReference type="KEGG" id="sulg:FJR48_09005"/>
<accession>A0A5P8P297</accession>
<evidence type="ECO:0000313" key="2">
    <source>
        <dbReference type="Proteomes" id="UP000326944"/>
    </source>
</evidence>